<dbReference type="InterPro" id="IPR033010">
    <property type="entry name" value="Cdc20/Fizzy"/>
</dbReference>
<dbReference type="GO" id="GO:0005680">
    <property type="term" value="C:anaphase-promoting complex"/>
    <property type="evidence" value="ECO:0007669"/>
    <property type="project" value="TreeGrafter"/>
</dbReference>
<evidence type="ECO:0000256" key="3">
    <source>
        <dbReference type="ARBA" id="ARBA00022618"/>
    </source>
</evidence>
<dbReference type="SMART" id="SM00320">
    <property type="entry name" value="WD40"/>
    <property type="match status" value="6"/>
</dbReference>
<keyword evidence="5" id="KW-0498">Mitosis</keyword>
<keyword evidence="11" id="KW-1185">Reference proteome</keyword>
<dbReference type="AlphaFoldDB" id="A0AAV9DW27"/>
<evidence type="ECO:0000313" key="10">
    <source>
        <dbReference type="EMBL" id="KAK1305473.1"/>
    </source>
</evidence>
<dbReference type="GO" id="GO:1990757">
    <property type="term" value="F:ubiquitin ligase activator activity"/>
    <property type="evidence" value="ECO:0007669"/>
    <property type="project" value="TreeGrafter"/>
</dbReference>
<dbReference type="CDD" id="cd00200">
    <property type="entry name" value="WD40"/>
    <property type="match status" value="1"/>
</dbReference>
<keyword evidence="3" id="KW-0132">Cell division</keyword>
<keyword evidence="4" id="KW-0677">Repeat</keyword>
<gene>
    <name evidence="10" type="primary">FZR1</name>
    <name evidence="10" type="ORF">QJS10_CPB11g00209</name>
</gene>
<dbReference type="InterPro" id="IPR056150">
    <property type="entry name" value="WD40_CDC20-Fz"/>
</dbReference>
<dbReference type="PROSITE" id="PS50294">
    <property type="entry name" value="WD_REPEATS_REGION"/>
    <property type="match status" value="2"/>
</dbReference>
<comment type="caution">
    <text evidence="10">The sequence shown here is derived from an EMBL/GenBank/DDBJ whole genome shotgun (WGS) entry which is preliminary data.</text>
</comment>
<evidence type="ECO:0000256" key="6">
    <source>
        <dbReference type="ARBA" id="ARBA00023306"/>
    </source>
</evidence>
<dbReference type="Gene3D" id="2.130.10.10">
    <property type="entry name" value="YVTN repeat-like/Quinoprotein amine dehydrogenase"/>
    <property type="match status" value="1"/>
</dbReference>
<feature type="domain" description="CDC20/Fizzy WD40" evidence="9">
    <location>
        <begin position="127"/>
        <end position="418"/>
    </location>
</feature>
<evidence type="ECO:0000256" key="1">
    <source>
        <dbReference type="ARBA" id="ARBA00006445"/>
    </source>
</evidence>
<dbReference type="GO" id="GO:1905786">
    <property type="term" value="P:positive regulation of anaphase-promoting complex-dependent catabolic process"/>
    <property type="evidence" value="ECO:0007669"/>
    <property type="project" value="TreeGrafter"/>
</dbReference>
<keyword evidence="2 7" id="KW-0853">WD repeat</keyword>
<dbReference type="GO" id="GO:0051301">
    <property type="term" value="P:cell division"/>
    <property type="evidence" value="ECO:0007669"/>
    <property type="project" value="UniProtKB-KW"/>
</dbReference>
<evidence type="ECO:0000313" key="11">
    <source>
        <dbReference type="Proteomes" id="UP001180020"/>
    </source>
</evidence>
<dbReference type="GO" id="GO:0010997">
    <property type="term" value="F:anaphase-promoting complex binding"/>
    <property type="evidence" value="ECO:0007669"/>
    <property type="project" value="InterPro"/>
</dbReference>
<dbReference type="InterPro" id="IPR015943">
    <property type="entry name" value="WD40/YVTN_repeat-like_dom_sf"/>
</dbReference>
<dbReference type="InterPro" id="IPR036322">
    <property type="entry name" value="WD40_repeat_dom_sf"/>
</dbReference>
<sequence length="447" mass="50367">MASIRELEWRSPLSPSTHLDEPGDRFIPTRSLMNLDIARCSLMTRRNGSGKCRADSISESPAKAEYKRRVEENLTLDSEGRPFKMLVFRGSPKTSVRMVDKMLREDQNRNGVVKEFRSLPKGSERVLYAPNLLKDFYLNLIDWGPNNILATALGSTVYLYDADKNEVQILTEVDHEDDYPTSIAWSCDGLTLAIGFNNSMIEIWDPKTSRLVRSIEAHRSRVGSLSWKHQILTSGSHDTSIINHDVRAFRAAYVLKGHSGEVCGLKWSESKGLLASGGNDNLVHVWEENMVSSKWLHRFDEHRAAVKALSWCPFECNTLASGGGTADRCIKIWNAQTGQCNISIDSEAQVCGLEWNRHRKEILSGHGYGRNNLCLRKYPSMSKIGELTGHLDRILNLSQSPDGSKVVSLGADETLRIWKVFEPPCRASCGMEEERLGRLSFETMHIR</sequence>
<organism evidence="10 11">
    <name type="scientific">Acorus calamus</name>
    <name type="common">Sweet flag</name>
    <dbReference type="NCBI Taxonomy" id="4465"/>
    <lineage>
        <taxon>Eukaryota</taxon>
        <taxon>Viridiplantae</taxon>
        <taxon>Streptophyta</taxon>
        <taxon>Embryophyta</taxon>
        <taxon>Tracheophyta</taxon>
        <taxon>Spermatophyta</taxon>
        <taxon>Magnoliopsida</taxon>
        <taxon>Liliopsida</taxon>
        <taxon>Acoraceae</taxon>
        <taxon>Acorus</taxon>
    </lineage>
</organism>
<dbReference type="Pfam" id="PF24807">
    <property type="entry name" value="WD40_CDC20-Fz"/>
    <property type="match status" value="1"/>
</dbReference>
<feature type="repeat" description="WD" evidence="7">
    <location>
        <begin position="387"/>
        <end position="420"/>
    </location>
</feature>
<dbReference type="EMBL" id="JAUJYO010000011">
    <property type="protein sequence ID" value="KAK1305473.1"/>
    <property type="molecule type" value="Genomic_DNA"/>
</dbReference>
<proteinExistence type="inferred from homology"/>
<dbReference type="PROSITE" id="PS50082">
    <property type="entry name" value="WD_REPEATS_2"/>
    <property type="match status" value="2"/>
</dbReference>
<evidence type="ECO:0000256" key="2">
    <source>
        <dbReference type="ARBA" id="ARBA00022574"/>
    </source>
</evidence>
<name>A0AAV9DW27_ACOCL</name>
<evidence type="ECO:0000256" key="4">
    <source>
        <dbReference type="ARBA" id="ARBA00022737"/>
    </source>
</evidence>
<protein>
    <submittedName>
        <fullName evidence="10">Protein FIZZY-RELATED 1</fullName>
    </submittedName>
</protein>
<evidence type="ECO:0000256" key="7">
    <source>
        <dbReference type="PROSITE-ProRule" id="PRU00221"/>
    </source>
</evidence>
<reference evidence="10" key="2">
    <citation type="submission" date="2023-06" db="EMBL/GenBank/DDBJ databases">
        <authorList>
            <person name="Ma L."/>
            <person name="Liu K.-W."/>
            <person name="Li Z."/>
            <person name="Hsiao Y.-Y."/>
            <person name="Qi Y."/>
            <person name="Fu T."/>
            <person name="Tang G."/>
            <person name="Zhang D."/>
            <person name="Sun W.-H."/>
            <person name="Liu D.-K."/>
            <person name="Li Y."/>
            <person name="Chen G.-Z."/>
            <person name="Liu X.-D."/>
            <person name="Liao X.-Y."/>
            <person name="Jiang Y.-T."/>
            <person name="Yu X."/>
            <person name="Hao Y."/>
            <person name="Huang J."/>
            <person name="Zhao X.-W."/>
            <person name="Ke S."/>
            <person name="Chen Y.-Y."/>
            <person name="Wu W.-L."/>
            <person name="Hsu J.-L."/>
            <person name="Lin Y.-F."/>
            <person name="Huang M.-D."/>
            <person name="Li C.-Y."/>
            <person name="Huang L."/>
            <person name="Wang Z.-W."/>
            <person name="Zhao X."/>
            <person name="Zhong W.-Y."/>
            <person name="Peng D.-H."/>
            <person name="Ahmad S."/>
            <person name="Lan S."/>
            <person name="Zhang J.-S."/>
            <person name="Tsai W.-C."/>
            <person name="Van De Peer Y."/>
            <person name="Liu Z.-J."/>
        </authorList>
    </citation>
    <scope>NUCLEOTIDE SEQUENCE</scope>
    <source>
        <strain evidence="10">CP</strain>
        <tissue evidence="10">Leaves</tissue>
    </source>
</reference>
<feature type="region of interest" description="Disordered" evidence="8">
    <location>
        <begin position="1"/>
        <end position="25"/>
    </location>
</feature>
<evidence type="ECO:0000259" key="9">
    <source>
        <dbReference type="Pfam" id="PF24807"/>
    </source>
</evidence>
<reference evidence="10" key="1">
    <citation type="journal article" date="2023" name="Nat. Commun.">
        <title>Diploid and tetraploid genomes of Acorus and the evolution of monocots.</title>
        <authorList>
            <person name="Ma L."/>
            <person name="Liu K.W."/>
            <person name="Li Z."/>
            <person name="Hsiao Y.Y."/>
            <person name="Qi Y."/>
            <person name="Fu T."/>
            <person name="Tang G.D."/>
            <person name="Zhang D."/>
            <person name="Sun W.H."/>
            <person name="Liu D.K."/>
            <person name="Li Y."/>
            <person name="Chen G.Z."/>
            <person name="Liu X.D."/>
            <person name="Liao X.Y."/>
            <person name="Jiang Y.T."/>
            <person name="Yu X."/>
            <person name="Hao Y."/>
            <person name="Huang J."/>
            <person name="Zhao X.W."/>
            <person name="Ke S."/>
            <person name="Chen Y.Y."/>
            <person name="Wu W.L."/>
            <person name="Hsu J.L."/>
            <person name="Lin Y.F."/>
            <person name="Huang M.D."/>
            <person name="Li C.Y."/>
            <person name="Huang L."/>
            <person name="Wang Z.W."/>
            <person name="Zhao X."/>
            <person name="Zhong W.Y."/>
            <person name="Peng D.H."/>
            <person name="Ahmad S."/>
            <person name="Lan S."/>
            <person name="Zhang J.S."/>
            <person name="Tsai W.C."/>
            <person name="Van de Peer Y."/>
            <person name="Liu Z.J."/>
        </authorList>
    </citation>
    <scope>NUCLEOTIDE SEQUENCE</scope>
    <source>
        <strain evidence="10">CP</strain>
    </source>
</reference>
<comment type="similarity">
    <text evidence="1">Belongs to the WD repeat CDC20/Fizzy family.</text>
</comment>
<feature type="repeat" description="WD" evidence="7">
    <location>
        <begin position="255"/>
        <end position="287"/>
    </location>
</feature>
<keyword evidence="6" id="KW-0131">Cell cycle</keyword>
<dbReference type="Proteomes" id="UP001180020">
    <property type="component" value="Unassembled WGS sequence"/>
</dbReference>
<dbReference type="PANTHER" id="PTHR19918:SF43">
    <property type="entry name" value="CELL DIVISION CYCLE 20.2, COFACTOR OF APC COMPLEX-LIKE ISOFORM X2"/>
    <property type="match status" value="1"/>
</dbReference>
<dbReference type="InterPro" id="IPR001680">
    <property type="entry name" value="WD40_rpt"/>
</dbReference>
<dbReference type="SUPFAM" id="SSF50978">
    <property type="entry name" value="WD40 repeat-like"/>
    <property type="match status" value="1"/>
</dbReference>
<dbReference type="GO" id="GO:0031145">
    <property type="term" value="P:anaphase-promoting complex-dependent catabolic process"/>
    <property type="evidence" value="ECO:0007669"/>
    <property type="project" value="TreeGrafter"/>
</dbReference>
<accession>A0AAV9DW27</accession>
<evidence type="ECO:0000256" key="8">
    <source>
        <dbReference type="SAM" id="MobiDB-lite"/>
    </source>
</evidence>
<evidence type="ECO:0000256" key="5">
    <source>
        <dbReference type="ARBA" id="ARBA00022776"/>
    </source>
</evidence>
<dbReference type="PANTHER" id="PTHR19918">
    <property type="entry name" value="CELL DIVISION CYCLE 20 CDC20 FIZZY -RELATED"/>
    <property type="match status" value="1"/>
</dbReference>